<dbReference type="AlphaFoldDB" id="A0A1I0CQT4"/>
<keyword evidence="3" id="KW-0804">Transcription</keyword>
<evidence type="ECO:0000256" key="3">
    <source>
        <dbReference type="ARBA" id="ARBA00023163"/>
    </source>
</evidence>
<evidence type="ECO:0000313" key="7">
    <source>
        <dbReference type="Proteomes" id="UP000198612"/>
    </source>
</evidence>
<sequence>MNDHIWANLKKIRNEKNMSLEEVAREIEIAPSSLSRLENGKSPNVSFSTIYDLCSYYNVSLEKIVSEDMESEEYIPDNTEKVTVSEEEMPYYQVAKEARDEGLTVQQTRELILLFKKITSEIQRRNIPDEYCSLALKAKGYGISKSEFKSMVDILIQNKEG</sequence>
<keyword evidence="1" id="KW-0805">Transcription regulation</keyword>
<evidence type="ECO:0000256" key="2">
    <source>
        <dbReference type="ARBA" id="ARBA00023125"/>
    </source>
</evidence>
<dbReference type="RefSeq" id="WP_089720866.1">
    <property type="nucleotide sequence ID" value="NZ_FNBJ01000050.1"/>
</dbReference>
<dbReference type="GO" id="GO:0003677">
    <property type="term" value="F:DNA binding"/>
    <property type="evidence" value="ECO:0007669"/>
    <property type="project" value="UniProtKB-KW"/>
</dbReference>
<dbReference type="SMART" id="SM00530">
    <property type="entry name" value="HTH_XRE"/>
    <property type="match status" value="1"/>
</dbReference>
<dbReference type="Proteomes" id="UP000199519">
    <property type="component" value="Unassembled WGS sequence"/>
</dbReference>
<dbReference type="InterPro" id="IPR010982">
    <property type="entry name" value="Lambda_DNA-bd_dom_sf"/>
</dbReference>
<dbReference type="Pfam" id="PF01381">
    <property type="entry name" value="HTH_3"/>
    <property type="match status" value="1"/>
</dbReference>
<dbReference type="SUPFAM" id="SSF47413">
    <property type="entry name" value="lambda repressor-like DNA-binding domains"/>
    <property type="match status" value="1"/>
</dbReference>
<accession>A0A1I0CQT4</accession>
<gene>
    <name evidence="5" type="ORF">SAMN04488598_15013</name>
    <name evidence="6" type="ORF">SAMN04515652_1429</name>
</gene>
<dbReference type="InterPro" id="IPR001387">
    <property type="entry name" value="Cro/C1-type_HTH"/>
</dbReference>
<dbReference type="PANTHER" id="PTHR46797">
    <property type="entry name" value="HTH-TYPE TRANSCRIPTIONAL REGULATOR"/>
    <property type="match status" value="1"/>
</dbReference>
<dbReference type="PANTHER" id="PTHR46797:SF23">
    <property type="entry name" value="HTH-TYPE TRANSCRIPTIONAL REGULATOR SUTR"/>
    <property type="match status" value="1"/>
</dbReference>
<name>A0A1I0CQT4_9FIRM</name>
<evidence type="ECO:0000313" key="8">
    <source>
        <dbReference type="Proteomes" id="UP000199519"/>
    </source>
</evidence>
<proteinExistence type="predicted"/>
<keyword evidence="8" id="KW-1185">Reference proteome</keyword>
<dbReference type="CDD" id="cd00093">
    <property type="entry name" value="HTH_XRE"/>
    <property type="match status" value="1"/>
</dbReference>
<dbReference type="GO" id="GO:0005829">
    <property type="term" value="C:cytosol"/>
    <property type="evidence" value="ECO:0007669"/>
    <property type="project" value="TreeGrafter"/>
</dbReference>
<evidence type="ECO:0000256" key="1">
    <source>
        <dbReference type="ARBA" id="ARBA00023015"/>
    </source>
</evidence>
<keyword evidence="2 6" id="KW-0238">DNA-binding</keyword>
<reference evidence="7 8" key="1">
    <citation type="submission" date="2016-10" db="EMBL/GenBank/DDBJ databases">
        <authorList>
            <person name="Varghese N."/>
            <person name="Submissions S."/>
        </authorList>
    </citation>
    <scope>NUCLEOTIDE SEQUENCE [LARGE SCALE GENOMIC DNA]</scope>
    <source>
        <strain evidence="5 8">WG2</strain>
        <strain evidence="6 7">WG5</strain>
    </source>
</reference>
<dbReference type="GO" id="GO:0003700">
    <property type="term" value="F:DNA-binding transcription factor activity"/>
    <property type="evidence" value="ECO:0007669"/>
    <property type="project" value="TreeGrafter"/>
</dbReference>
<organism evidence="6 7">
    <name type="scientific">Halanaerobium congolense</name>
    <dbReference type="NCBI Taxonomy" id="54121"/>
    <lineage>
        <taxon>Bacteria</taxon>
        <taxon>Bacillati</taxon>
        <taxon>Bacillota</taxon>
        <taxon>Clostridia</taxon>
        <taxon>Halanaerobiales</taxon>
        <taxon>Halanaerobiaceae</taxon>
        <taxon>Halanaerobium</taxon>
    </lineage>
</organism>
<evidence type="ECO:0000313" key="5">
    <source>
        <dbReference type="EMBL" id="SDG13425.1"/>
    </source>
</evidence>
<dbReference type="PROSITE" id="PS50943">
    <property type="entry name" value="HTH_CROC1"/>
    <property type="match status" value="1"/>
</dbReference>
<feature type="domain" description="HTH cro/C1-type" evidence="4">
    <location>
        <begin position="9"/>
        <end position="64"/>
    </location>
</feature>
<dbReference type="Proteomes" id="UP000198612">
    <property type="component" value="Unassembled WGS sequence"/>
</dbReference>
<dbReference type="Gene3D" id="1.10.260.40">
    <property type="entry name" value="lambda repressor-like DNA-binding domains"/>
    <property type="match status" value="1"/>
</dbReference>
<evidence type="ECO:0000259" key="4">
    <source>
        <dbReference type="PROSITE" id="PS50943"/>
    </source>
</evidence>
<dbReference type="EMBL" id="FOHG01000042">
    <property type="protein sequence ID" value="SET21881.1"/>
    <property type="molecule type" value="Genomic_DNA"/>
</dbReference>
<protein>
    <submittedName>
        <fullName evidence="6">DNA-binding transcriptional regulator, XRE family</fullName>
    </submittedName>
</protein>
<dbReference type="EMBL" id="FNBJ01000050">
    <property type="protein sequence ID" value="SDG13425.1"/>
    <property type="molecule type" value="Genomic_DNA"/>
</dbReference>
<evidence type="ECO:0000313" key="6">
    <source>
        <dbReference type="EMBL" id="SET21881.1"/>
    </source>
</evidence>
<dbReference type="InterPro" id="IPR050807">
    <property type="entry name" value="TransReg_Diox_bact_type"/>
</dbReference>